<dbReference type="EMBL" id="VYYT01000135">
    <property type="protein sequence ID" value="KAK2764634.1"/>
    <property type="molecule type" value="Genomic_DNA"/>
</dbReference>
<feature type="compositionally biased region" description="Low complexity" evidence="1">
    <location>
        <begin position="88"/>
        <end position="98"/>
    </location>
</feature>
<feature type="compositionally biased region" description="Polar residues" evidence="1">
    <location>
        <begin position="125"/>
        <end position="139"/>
    </location>
</feature>
<gene>
    <name evidence="2" type="ORF">CKAH01_04799</name>
</gene>
<dbReference type="AlphaFoldDB" id="A0AAD9YFL8"/>
<organism evidence="2 3">
    <name type="scientific">Colletotrichum kahawae</name>
    <name type="common">Coffee berry disease fungus</name>
    <dbReference type="NCBI Taxonomy" id="34407"/>
    <lineage>
        <taxon>Eukaryota</taxon>
        <taxon>Fungi</taxon>
        <taxon>Dikarya</taxon>
        <taxon>Ascomycota</taxon>
        <taxon>Pezizomycotina</taxon>
        <taxon>Sordariomycetes</taxon>
        <taxon>Hypocreomycetidae</taxon>
        <taxon>Glomerellales</taxon>
        <taxon>Glomerellaceae</taxon>
        <taxon>Colletotrichum</taxon>
        <taxon>Colletotrichum gloeosporioides species complex</taxon>
    </lineage>
</organism>
<feature type="region of interest" description="Disordered" evidence="1">
    <location>
        <begin position="237"/>
        <end position="302"/>
    </location>
</feature>
<feature type="region of interest" description="Disordered" evidence="1">
    <location>
        <begin position="82"/>
        <end position="221"/>
    </location>
</feature>
<feature type="compositionally biased region" description="Low complexity" evidence="1">
    <location>
        <begin position="156"/>
        <end position="172"/>
    </location>
</feature>
<proteinExistence type="predicted"/>
<evidence type="ECO:0000313" key="2">
    <source>
        <dbReference type="EMBL" id="KAK2764634.1"/>
    </source>
</evidence>
<dbReference type="Proteomes" id="UP001281614">
    <property type="component" value="Unassembled WGS sequence"/>
</dbReference>
<name>A0AAD9YFL8_COLKA</name>
<evidence type="ECO:0000256" key="1">
    <source>
        <dbReference type="SAM" id="MobiDB-lite"/>
    </source>
</evidence>
<protein>
    <submittedName>
        <fullName evidence="2">Uncharacterized protein</fullName>
    </submittedName>
</protein>
<evidence type="ECO:0000313" key="3">
    <source>
        <dbReference type="Proteomes" id="UP001281614"/>
    </source>
</evidence>
<reference evidence="2" key="1">
    <citation type="submission" date="2023-02" db="EMBL/GenBank/DDBJ databases">
        <title>Colletotrichum kahawae CIFC_Que2 genome sequencing and assembly.</title>
        <authorList>
            <person name="Baroncelli R."/>
        </authorList>
    </citation>
    <scope>NUCLEOTIDE SEQUENCE</scope>
    <source>
        <strain evidence="2">CIFC_Que2</strain>
    </source>
</reference>
<accession>A0AAD9YFL8</accession>
<sequence length="430" mass="50203">MVSLRDILPFSTKVCVMKRVRSDGSVELYCERPTKANASRDECIECLPVEDCQEIYGLDPTPIFATPKREYYTVDGQLYSRTVPEPARSSQSSNGSSNSRHRNYDSRHSQHSRSTTPVSRPVNHVTDNSTRISNAGNPQHTERHSSRLSNNGFIMNGNGNTTNLHNNRTNLNYSGNATSSYREDRRYNTHFASQDRYSSPDLEPRTSNYSHPRERSDFSAAEQAAWEERQWRKLQEEEYARDRSPSPCYDYKDHRDVRGNREERSRSRRREDSRGRSPTVYYDCEDDCDERDERSRPRRREHSRGRTCSAYYEYDNNRDNRDEREERPRSSFRERSRRERSCAGSRAGCPSYDYDDNRSDRDGSEERPRSRLRHRSDFIEVLDARFIYAGSGEFQGGDWIYTDQRECSGDVGFVYIGEGGYDSDGRDYSL</sequence>
<feature type="compositionally biased region" description="Basic and acidic residues" evidence="1">
    <location>
        <begin position="318"/>
        <end position="341"/>
    </location>
</feature>
<comment type="caution">
    <text evidence="2">The sequence shown here is derived from an EMBL/GenBank/DDBJ whole genome shotgun (WGS) entry which is preliminary data.</text>
</comment>
<feature type="compositionally biased region" description="Basic and acidic residues" evidence="1">
    <location>
        <begin position="355"/>
        <end position="369"/>
    </location>
</feature>
<keyword evidence="3" id="KW-1185">Reference proteome</keyword>
<feature type="region of interest" description="Disordered" evidence="1">
    <location>
        <begin position="318"/>
        <end position="370"/>
    </location>
</feature>
<feature type="compositionally biased region" description="Basic and acidic residues" evidence="1">
    <location>
        <begin position="237"/>
        <end position="275"/>
    </location>
</feature>